<accession>A0AAV5S5N2</accession>
<dbReference type="SUPFAM" id="SSF89957">
    <property type="entry name" value="MTH1187/YkoF-like"/>
    <property type="match status" value="1"/>
</dbReference>
<feature type="domain" description="Thiamine-binding protein" evidence="2">
    <location>
        <begin position="8"/>
        <end position="99"/>
    </location>
</feature>
<comment type="similarity">
    <text evidence="1">Belongs to the UPF0045 family.</text>
</comment>
<organism evidence="3 4">
    <name type="scientific">Maudiozyma humilis</name>
    <name type="common">Sour dough yeast</name>
    <name type="synonym">Kazachstania humilis</name>
    <dbReference type="NCBI Taxonomy" id="51915"/>
    <lineage>
        <taxon>Eukaryota</taxon>
        <taxon>Fungi</taxon>
        <taxon>Dikarya</taxon>
        <taxon>Ascomycota</taxon>
        <taxon>Saccharomycotina</taxon>
        <taxon>Saccharomycetes</taxon>
        <taxon>Saccharomycetales</taxon>
        <taxon>Saccharomycetaceae</taxon>
        <taxon>Maudiozyma</taxon>
    </lineage>
</organism>
<evidence type="ECO:0000256" key="1">
    <source>
        <dbReference type="ARBA" id="ARBA00010272"/>
    </source>
</evidence>
<dbReference type="GO" id="GO:0005829">
    <property type="term" value="C:cytosol"/>
    <property type="evidence" value="ECO:0007669"/>
    <property type="project" value="TreeGrafter"/>
</dbReference>
<name>A0AAV5S5N2_MAUHU</name>
<proteinExistence type="inferred from homology"/>
<dbReference type="InterPro" id="IPR051614">
    <property type="entry name" value="UPF0045_domain"/>
</dbReference>
<dbReference type="Pfam" id="PF01910">
    <property type="entry name" value="Thiamine_BP"/>
    <property type="match status" value="1"/>
</dbReference>
<dbReference type="EMBL" id="BTGD01000020">
    <property type="protein sequence ID" value="GMM58183.1"/>
    <property type="molecule type" value="Genomic_DNA"/>
</dbReference>
<protein>
    <recommendedName>
        <fullName evidence="2">Thiamine-binding protein domain-containing protein</fullName>
    </recommendedName>
</protein>
<evidence type="ECO:0000259" key="2">
    <source>
        <dbReference type="Pfam" id="PF01910"/>
    </source>
</evidence>
<dbReference type="PANTHER" id="PTHR33777:SF1">
    <property type="entry name" value="UPF0045 PROTEIN ECM15"/>
    <property type="match status" value="1"/>
</dbReference>
<dbReference type="Proteomes" id="UP001377567">
    <property type="component" value="Unassembled WGS sequence"/>
</dbReference>
<keyword evidence="4" id="KW-1185">Reference proteome</keyword>
<dbReference type="InterPro" id="IPR029756">
    <property type="entry name" value="MTH1187/YkoF-like"/>
</dbReference>
<sequence>MPKINCIADVCIYPVGTDEVSGSSFIADIEYIIRQSNLKSTLHSAGTAIEGPWDEVTSLIGQLHEYSHERGILRVHSDIRIGTRTDKEQTAQDKVYVVEKKIKEREEHA</sequence>
<gene>
    <name evidence="3" type="ORF">DAKH74_047990</name>
</gene>
<dbReference type="NCBIfam" id="TIGR00106">
    <property type="entry name" value="MTH1187 family thiamine-binding protein"/>
    <property type="match status" value="1"/>
</dbReference>
<dbReference type="Gene3D" id="3.30.70.930">
    <property type="match status" value="1"/>
</dbReference>
<dbReference type="AlphaFoldDB" id="A0AAV5S5N2"/>
<reference evidence="3 4" key="1">
    <citation type="journal article" date="2023" name="Elife">
        <title>Identification of key yeast species and microbe-microbe interactions impacting larval growth of Drosophila in the wild.</title>
        <authorList>
            <person name="Mure A."/>
            <person name="Sugiura Y."/>
            <person name="Maeda R."/>
            <person name="Honda K."/>
            <person name="Sakurai N."/>
            <person name="Takahashi Y."/>
            <person name="Watada M."/>
            <person name="Katoh T."/>
            <person name="Gotoh A."/>
            <person name="Gotoh Y."/>
            <person name="Taniguchi I."/>
            <person name="Nakamura K."/>
            <person name="Hayashi T."/>
            <person name="Katayama T."/>
            <person name="Uemura T."/>
            <person name="Hattori Y."/>
        </authorList>
    </citation>
    <scope>NUCLEOTIDE SEQUENCE [LARGE SCALE GENOMIC DNA]</scope>
    <source>
        <strain evidence="3 4">KH-74</strain>
    </source>
</reference>
<dbReference type="InterPro" id="IPR002767">
    <property type="entry name" value="Thiamine_BP"/>
</dbReference>
<comment type="caution">
    <text evidence="3">The sequence shown here is derived from an EMBL/GenBank/DDBJ whole genome shotgun (WGS) entry which is preliminary data.</text>
</comment>
<evidence type="ECO:0000313" key="3">
    <source>
        <dbReference type="EMBL" id="GMM58183.1"/>
    </source>
</evidence>
<dbReference type="PANTHER" id="PTHR33777">
    <property type="entry name" value="UPF0045 PROTEIN ECM15"/>
    <property type="match status" value="1"/>
</dbReference>
<evidence type="ECO:0000313" key="4">
    <source>
        <dbReference type="Proteomes" id="UP001377567"/>
    </source>
</evidence>